<feature type="compositionally biased region" description="Polar residues" evidence="1">
    <location>
        <begin position="569"/>
        <end position="581"/>
    </location>
</feature>
<keyword evidence="2" id="KW-1133">Transmembrane helix</keyword>
<evidence type="ECO:0000313" key="3">
    <source>
        <dbReference type="EMBL" id="EGW35538.1"/>
    </source>
</evidence>
<dbReference type="eggNOG" id="ENOG502REX9">
    <property type="taxonomic scope" value="Eukaryota"/>
</dbReference>
<gene>
    <name evidence="3" type="ORF">SPAPADRAFT_58763</name>
</gene>
<feature type="compositionally biased region" description="Basic and acidic residues" evidence="1">
    <location>
        <begin position="14"/>
        <end position="28"/>
    </location>
</feature>
<feature type="compositionally biased region" description="Polar residues" evidence="1">
    <location>
        <begin position="102"/>
        <end position="112"/>
    </location>
</feature>
<dbReference type="EMBL" id="GL996499">
    <property type="protein sequence ID" value="EGW35538.1"/>
    <property type="molecule type" value="Genomic_DNA"/>
</dbReference>
<dbReference type="InParanoid" id="G3AHA8"/>
<keyword evidence="4" id="KW-1185">Reference proteome</keyword>
<name>G3AHA8_SPAPN</name>
<dbReference type="AlphaFoldDB" id="G3AHA8"/>
<dbReference type="STRING" id="619300.G3AHA8"/>
<feature type="region of interest" description="Disordered" evidence="1">
    <location>
        <begin position="1"/>
        <end position="28"/>
    </location>
</feature>
<feature type="region of interest" description="Disordered" evidence="1">
    <location>
        <begin position="560"/>
        <end position="606"/>
    </location>
</feature>
<accession>G3AHA8</accession>
<dbReference type="KEGG" id="spaa:SPAPADRAFT_58763"/>
<dbReference type="GeneID" id="18872597"/>
<evidence type="ECO:0000256" key="1">
    <source>
        <dbReference type="SAM" id="MobiDB-lite"/>
    </source>
</evidence>
<dbReference type="FunCoup" id="G3AHA8">
    <property type="interactions" value="44"/>
</dbReference>
<feature type="region of interest" description="Disordered" evidence="1">
    <location>
        <begin position="77"/>
        <end position="143"/>
    </location>
</feature>
<dbReference type="InterPro" id="IPR014805">
    <property type="entry name" value="SKG6/TOS2-like"/>
</dbReference>
<sequence>MYTPTPTLKIRSSKTSDDSEHTTSDYCKTHKNSDLCQKPVNDDVLTITLSILLPLIAIVCVLGYFLYRNYRKDKKESMEHDPDFDENGEATALPDFPELKGYSNQNPFNNNARYPMDHQFRNPQYQQYPPPHGNDAYSQYSQDQHPFQDPYTFVLPYQHQTGSKVSLDDYARTLGDSQGYKTSVSSAALNQLDNSSSIHSFHNNVGAASSTPLRRSNLYMEHSRTPSDPVSPTRNQIRVPEKAYYGSKVDDTPMVAPNIHDDSYSSSELHFEKDADTTVVIPQIIVQDEEELNNIKTSEDTDGTERSTSPFDSDSEVVEHGKEHESTKTSSIEGTNEKLTDPRHHHFEASNETFDFSQSDRIEDDSHEELIKKSPPMMQLNNEIDSVGIDELTDEQEEQIKRMKSVYNVYFDSDKTRNSTADKEVPPLPQITQLQSPGNVRYSTSSSVYDNPPDVTHQSFSTYPAQSRPQPRLPPLKPLPNASDIRKSTIETYTNYRPKVASPQFKHFMPIEGDVNESGYYSPPLSQPQSPIGGPVPSASQLARNSVVMIDPAVEMTKSRTFKPAGSPTLPQSASMTSFGESQMDHDNDFKPGSRRSDVRRILNNH</sequence>
<feature type="region of interest" description="Disordered" evidence="1">
    <location>
        <begin position="290"/>
        <end position="342"/>
    </location>
</feature>
<dbReference type="OMA" id="RMKSIYQ"/>
<dbReference type="RefSeq" id="XP_007372950.1">
    <property type="nucleotide sequence ID" value="XM_007372888.1"/>
</dbReference>
<feature type="compositionally biased region" description="Basic and acidic residues" evidence="1">
    <location>
        <begin position="317"/>
        <end position="327"/>
    </location>
</feature>
<keyword evidence="2" id="KW-0472">Membrane</keyword>
<evidence type="ECO:0000313" key="4">
    <source>
        <dbReference type="Proteomes" id="UP000000709"/>
    </source>
</evidence>
<feature type="compositionally biased region" description="Basic and acidic residues" evidence="1">
    <location>
        <begin position="583"/>
        <end position="606"/>
    </location>
</feature>
<proteinExistence type="predicted"/>
<feature type="region of interest" description="Disordered" evidence="1">
    <location>
        <begin position="417"/>
        <end position="483"/>
    </location>
</feature>
<dbReference type="Pfam" id="PF08693">
    <property type="entry name" value="SKG6"/>
    <property type="match status" value="1"/>
</dbReference>
<evidence type="ECO:0000256" key="2">
    <source>
        <dbReference type="SAM" id="Phobius"/>
    </source>
</evidence>
<feature type="transmembrane region" description="Helical" evidence="2">
    <location>
        <begin position="44"/>
        <end position="67"/>
    </location>
</feature>
<protein>
    <submittedName>
        <fullName evidence="3">Uncharacterized protein</fullName>
    </submittedName>
</protein>
<feature type="compositionally biased region" description="Polar residues" evidence="1">
    <location>
        <begin position="430"/>
        <end position="449"/>
    </location>
</feature>
<reference evidence="3 4" key="1">
    <citation type="journal article" date="2011" name="Proc. Natl. Acad. Sci. U.S.A.">
        <title>Comparative genomics of xylose-fermenting fungi for enhanced biofuel production.</title>
        <authorList>
            <person name="Wohlbach D.J."/>
            <person name="Kuo A."/>
            <person name="Sato T.K."/>
            <person name="Potts K.M."/>
            <person name="Salamov A.A."/>
            <person name="LaButti K.M."/>
            <person name="Sun H."/>
            <person name="Clum A."/>
            <person name="Pangilinan J.L."/>
            <person name="Lindquist E.A."/>
            <person name="Lucas S."/>
            <person name="Lapidus A."/>
            <person name="Jin M."/>
            <person name="Gunawan C."/>
            <person name="Balan V."/>
            <person name="Dale B.E."/>
            <person name="Jeffries T.W."/>
            <person name="Zinkel R."/>
            <person name="Barry K.W."/>
            <person name="Grigoriev I.V."/>
            <person name="Gasch A.P."/>
        </authorList>
    </citation>
    <scope>NUCLEOTIDE SEQUENCE [LARGE SCALE GENOMIC DNA]</scope>
    <source>
        <strain evidence="4">NRRL Y-27907 / 11-Y1</strain>
    </source>
</reference>
<dbReference type="HOGENOM" id="CLU_380807_0_0_1"/>
<keyword evidence="2" id="KW-0812">Transmembrane</keyword>
<organism evidence="4">
    <name type="scientific">Spathaspora passalidarum (strain NRRL Y-27907 / 11-Y1)</name>
    <dbReference type="NCBI Taxonomy" id="619300"/>
    <lineage>
        <taxon>Eukaryota</taxon>
        <taxon>Fungi</taxon>
        <taxon>Dikarya</taxon>
        <taxon>Ascomycota</taxon>
        <taxon>Saccharomycotina</taxon>
        <taxon>Pichiomycetes</taxon>
        <taxon>Debaryomycetaceae</taxon>
        <taxon>Spathaspora</taxon>
    </lineage>
</organism>
<dbReference type="Proteomes" id="UP000000709">
    <property type="component" value="Unassembled WGS sequence"/>
</dbReference>
<dbReference type="OrthoDB" id="4035953at2759"/>